<sequence>MSKRENTEKLNETLSWLKKRRNIVKALLDGETVEFFDDEGYHVCFASIESDELMKTLHHYRSVSVVQPVNAANDLIWKALPDVRFIAMDFNKDWYGYKNSIHPEDFGWMLDDVKEHRIVPIPEEMFWLLPKFSENKWKKSLLVRPSNV</sequence>
<dbReference type="EMBL" id="MT234342">
    <property type="protein sequence ID" value="QIW87825.1"/>
    <property type="molecule type" value="Genomic_DNA"/>
</dbReference>
<evidence type="ECO:0000313" key="1">
    <source>
        <dbReference type="EMBL" id="QIW87825.1"/>
    </source>
</evidence>
<proteinExistence type="predicted"/>
<accession>A0A858MZ45</accession>
<organism evidence="1 2">
    <name type="scientific">Agrobacterium phage OLIVR5</name>
    <dbReference type="NCBI Taxonomy" id="2723773"/>
    <lineage>
        <taxon>Viruses</taxon>
        <taxon>Duplodnaviria</taxon>
        <taxon>Heunggongvirae</taxon>
        <taxon>Uroviricota</taxon>
        <taxon>Caudoviricetes</taxon>
        <taxon>Pootjesviridae</taxon>
        <taxon>Heverleevirus</taxon>
        <taxon>Heverleevirus OLIVR5</taxon>
    </lineage>
</organism>
<reference evidence="1 2" key="1">
    <citation type="submission" date="2020-03" db="EMBL/GenBank/DDBJ databases">
        <authorList>
            <person name="Holtappels D."/>
            <person name="Bomans J.P.J."/>
            <person name="Lavigne R."/>
            <person name="Wagemans J."/>
        </authorList>
    </citation>
    <scope>NUCLEOTIDE SEQUENCE [LARGE SCALE GENOMIC DNA]</scope>
    <source>
        <strain evidence="1 2">OLIVR5</strain>
    </source>
</reference>
<protein>
    <submittedName>
        <fullName evidence="1">Uncharacterized protein</fullName>
    </submittedName>
</protein>
<keyword evidence="2" id="KW-1185">Reference proteome</keyword>
<name>A0A858MZ45_9CAUD</name>
<dbReference type="Proteomes" id="UP000671873">
    <property type="component" value="Segment"/>
</dbReference>
<evidence type="ECO:0000313" key="2">
    <source>
        <dbReference type="Proteomes" id="UP000671873"/>
    </source>
</evidence>
<gene>
    <name evidence="1" type="ORF">Ab1vBOLIVR5_gp177</name>
</gene>